<evidence type="ECO:0000313" key="5">
    <source>
        <dbReference type="EMBL" id="QPG04501.1"/>
    </source>
</evidence>
<proteinExistence type="predicted"/>
<protein>
    <submittedName>
        <fullName evidence="5">ATP-binding cassette domain-containing protein</fullName>
    </submittedName>
</protein>
<dbReference type="Gene3D" id="3.40.50.300">
    <property type="entry name" value="P-loop containing nucleotide triphosphate hydrolases"/>
    <property type="match status" value="1"/>
</dbReference>
<dbReference type="InterPro" id="IPR003593">
    <property type="entry name" value="AAA+_ATPase"/>
</dbReference>
<dbReference type="PROSITE" id="PS50893">
    <property type="entry name" value="ABC_TRANSPORTER_2"/>
    <property type="match status" value="1"/>
</dbReference>
<dbReference type="RefSeq" id="WP_195809595.1">
    <property type="nucleotide sequence ID" value="NZ_CP064795.1"/>
</dbReference>
<dbReference type="PANTHER" id="PTHR42781">
    <property type="entry name" value="SPERMIDINE/PUTRESCINE IMPORT ATP-BINDING PROTEIN POTA"/>
    <property type="match status" value="1"/>
</dbReference>
<evidence type="ECO:0000259" key="4">
    <source>
        <dbReference type="PROSITE" id="PS50893"/>
    </source>
</evidence>
<evidence type="ECO:0000256" key="2">
    <source>
        <dbReference type="ARBA" id="ARBA00022741"/>
    </source>
</evidence>
<keyword evidence="3 5" id="KW-0067">ATP-binding</keyword>
<keyword evidence="6" id="KW-1185">Reference proteome</keyword>
<dbReference type="KEGG" id="smaa:IT774_09605"/>
<dbReference type="InterPro" id="IPR050093">
    <property type="entry name" value="ABC_SmlMolc_Importer"/>
</dbReference>
<dbReference type="GO" id="GO:0005524">
    <property type="term" value="F:ATP binding"/>
    <property type="evidence" value="ECO:0007669"/>
    <property type="project" value="UniProtKB-KW"/>
</dbReference>
<evidence type="ECO:0000256" key="3">
    <source>
        <dbReference type="ARBA" id="ARBA00022840"/>
    </source>
</evidence>
<dbReference type="AlphaFoldDB" id="A0A7S9HCI9"/>
<dbReference type="InterPro" id="IPR017871">
    <property type="entry name" value="ABC_transporter-like_CS"/>
</dbReference>
<organism evidence="5 6">
    <name type="scientific">Salinimonas marina</name>
    <dbReference type="NCBI Taxonomy" id="2785918"/>
    <lineage>
        <taxon>Bacteria</taxon>
        <taxon>Pseudomonadati</taxon>
        <taxon>Pseudomonadota</taxon>
        <taxon>Gammaproteobacteria</taxon>
        <taxon>Alteromonadales</taxon>
        <taxon>Alteromonadaceae</taxon>
        <taxon>Alteromonas/Salinimonas group</taxon>
        <taxon>Salinimonas</taxon>
    </lineage>
</organism>
<dbReference type="SMART" id="SM00382">
    <property type="entry name" value="AAA"/>
    <property type="match status" value="1"/>
</dbReference>
<keyword evidence="2" id="KW-0547">Nucleotide-binding</keyword>
<evidence type="ECO:0000256" key="1">
    <source>
        <dbReference type="ARBA" id="ARBA00022448"/>
    </source>
</evidence>
<dbReference type="SUPFAM" id="SSF52540">
    <property type="entry name" value="P-loop containing nucleoside triphosphate hydrolases"/>
    <property type="match status" value="1"/>
</dbReference>
<evidence type="ECO:0000313" key="6">
    <source>
        <dbReference type="Proteomes" id="UP000595095"/>
    </source>
</evidence>
<name>A0A7S9HCI9_9ALTE</name>
<reference evidence="5 6" key="1">
    <citation type="submission" date="2020-11" db="EMBL/GenBank/DDBJ databases">
        <title>Complete genome sequence for Salinimonas sp. strain G2-b.</title>
        <authorList>
            <person name="Park S.-J."/>
        </authorList>
    </citation>
    <scope>NUCLEOTIDE SEQUENCE [LARGE SCALE GENOMIC DNA]</scope>
    <source>
        <strain evidence="5 6">G2-b</strain>
    </source>
</reference>
<sequence length="205" mass="22271">MLELNNVTIQLKSQTLLQVNTQIQPGQIVTLMGPSGVGKSSVLAAIAGLLPDTFSLSGNIILNQRNITHMPAHQRHTGLLYQDALLFDHLDVLGNIIFAMPGNRQQHKKRRAQQLLEQVGLGQMAQRAVSTLSGGQASRVSLVRTLASEPAALLLDEPFSKLDSQTRQSTRDWVFAQIREAGLPALLVTHDQEDAAATGDKVIKV</sequence>
<feature type="domain" description="ABC transporter" evidence="4">
    <location>
        <begin position="1"/>
        <end position="205"/>
    </location>
</feature>
<gene>
    <name evidence="5" type="ORF">IT774_09605</name>
</gene>
<dbReference type="PANTHER" id="PTHR42781:SF4">
    <property type="entry name" value="SPERMIDINE_PUTRESCINE IMPORT ATP-BINDING PROTEIN POTA"/>
    <property type="match status" value="1"/>
</dbReference>
<dbReference type="Proteomes" id="UP000595095">
    <property type="component" value="Chromosome"/>
</dbReference>
<dbReference type="EMBL" id="CP064795">
    <property type="protein sequence ID" value="QPG04501.1"/>
    <property type="molecule type" value="Genomic_DNA"/>
</dbReference>
<dbReference type="GO" id="GO:0016887">
    <property type="term" value="F:ATP hydrolysis activity"/>
    <property type="evidence" value="ECO:0007669"/>
    <property type="project" value="InterPro"/>
</dbReference>
<dbReference type="PROSITE" id="PS00211">
    <property type="entry name" value="ABC_TRANSPORTER_1"/>
    <property type="match status" value="1"/>
</dbReference>
<dbReference type="Pfam" id="PF00005">
    <property type="entry name" value="ABC_tran"/>
    <property type="match status" value="1"/>
</dbReference>
<dbReference type="InterPro" id="IPR027417">
    <property type="entry name" value="P-loop_NTPase"/>
</dbReference>
<accession>A0A7S9HCI9</accession>
<keyword evidence="1" id="KW-0813">Transport</keyword>
<dbReference type="InterPro" id="IPR003439">
    <property type="entry name" value="ABC_transporter-like_ATP-bd"/>
</dbReference>